<organism evidence="1 2">
    <name type="scientific">Promicromonospora umidemergens</name>
    <dbReference type="NCBI Taxonomy" id="629679"/>
    <lineage>
        <taxon>Bacteria</taxon>
        <taxon>Bacillati</taxon>
        <taxon>Actinomycetota</taxon>
        <taxon>Actinomycetes</taxon>
        <taxon>Micrococcales</taxon>
        <taxon>Promicromonosporaceae</taxon>
        <taxon>Promicromonospora</taxon>
    </lineage>
</organism>
<evidence type="ECO:0000313" key="1">
    <source>
        <dbReference type="EMBL" id="GAA4699188.1"/>
    </source>
</evidence>
<reference evidence="2" key="1">
    <citation type="journal article" date="2019" name="Int. J. Syst. Evol. Microbiol.">
        <title>The Global Catalogue of Microorganisms (GCM) 10K type strain sequencing project: providing services to taxonomists for standard genome sequencing and annotation.</title>
        <authorList>
            <consortium name="The Broad Institute Genomics Platform"/>
            <consortium name="The Broad Institute Genome Sequencing Center for Infectious Disease"/>
            <person name="Wu L."/>
            <person name="Ma J."/>
        </authorList>
    </citation>
    <scope>NUCLEOTIDE SEQUENCE [LARGE SCALE GENOMIC DNA]</scope>
    <source>
        <strain evidence="2">JCM 17975</strain>
    </source>
</reference>
<name>A0ABP8X3H1_9MICO</name>
<proteinExistence type="predicted"/>
<sequence>MAMTLRLTEEEDRALTATAERLGISKQEAAREAIRVFVDERAHFEDVVQRAVDRFGPVLDRLK</sequence>
<evidence type="ECO:0000313" key="2">
    <source>
        <dbReference type="Proteomes" id="UP001500843"/>
    </source>
</evidence>
<comment type="caution">
    <text evidence="1">The sequence shown here is derived from an EMBL/GenBank/DDBJ whole genome shotgun (WGS) entry which is preliminary data.</text>
</comment>
<keyword evidence="2" id="KW-1185">Reference proteome</keyword>
<accession>A0ABP8X3H1</accession>
<evidence type="ECO:0008006" key="3">
    <source>
        <dbReference type="Google" id="ProtNLM"/>
    </source>
</evidence>
<gene>
    <name evidence="1" type="ORF">GCM10023198_19600</name>
</gene>
<dbReference type="Proteomes" id="UP001500843">
    <property type="component" value="Unassembled WGS sequence"/>
</dbReference>
<dbReference type="EMBL" id="BAABHM010000010">
    <property type="protein sequence ID" value="GAA4699188.1"/>
    <property type="molecule type" value="Genomic_DNA"/>
</dbReference>
<protein>
    <recommendedName>
        <fullName evidence="3">Ribbon-helix-helix CopG family protein</fullName>
    </recommendedName>
</protein>